<dbReference type="STRING" id="1142394.PSMK_04760"/>
<name>I0IBJ7_PHYMF</name>
<evidence type="ECO:0000313" key="2">
    <source>
        <dbReference type="EMBL" id="BAM02635.1"/>
    </source>
</evidence>
<feature type="chain" id="PRO_5003629041" description="PEP-CTERM protein-sorting domain-containing protein" evidence="1">
    <location>
        <begin position="25"/>
        <end position="244"/>
    </location>
</feature>
<evidence type="ECO:0008006" key="4">
    <source>
        <dbReference type="Google" id="ProtNLM"/>
    </source>
</evidence>
<dbReference type="KEGG" id="phm:PSMK_04760"/>
<gene>
    <name evidence="2" type="ordered locus">PSMK_04760</name>
</gene>
<keyword evidence="3" id="KW-1185">Reference proteome</keyword>
<organism evidence="2 3">
    <name type="scientific">Phycisphaera mikurensis (strain NBRC 102666 / KCTC 22515 / FYK2301M01)</name>
    <dbReference type="NCBI Taxonomy" id="1142394"/>
    <lineage>
        <taxon>Bacteria</taxon>
        <taxon>Pseudomonadati</taxon>
        <taxon>Planctomycetota</taxon>
        <taxon>Phycisphaerae</taxon>
        <taxon>Phycisphaerales</taxon>
        <taxon>Phycisphaeraceae</taxon>
        <taxon>Phycisphaera</taxon>
    </lineage>
</organism>
<sequence length="244" mass="24767">MKLKTALLAAASTSLLAFAGAATAQTTYNGPFVGNTVTYSNVIDGDDLFGAPTLSADTLNFTPVGFNAQSTNGGIDLVDGFLSTVIEANDGQAITGFTLQESGVFALDSINAATGTADTRVQVSVGFSVNILEVDGSAVSVPFIITDDVLLMANLADDRGIGQAWAASTSLDLVSLAAGQGVTGDITKAIVTLDNQLLAVSEAGTTSFVDKKGVRAVSITVPEPTSALFVLGAGAMLLRRRVAA</sequence>
<feature type="signal peptide" evidence="1">
    <location>
        <begin position="1"/>
        <end position="24"/>
    </location>
</feature>
<reference evidence="2 3" key="1">
    <citation type="submission" date="2012-02" db="EMBL/GenBank/DDBJ databases">
        <title>Complete genome sequence of Phycisphaera mikurensis NBRC 102666.</title>
        <authorList>
            <person name="Ankai A."/>
            <person name="Hosoyama A."/>
            <person name="Terui Y."/>
            <person name="Sekine M."/>
            <person name="Fukai R."/>
            <person name="Kato Y."/>
            <person name="Nakamura S."/>
            <person name="Yamada-Narita S."/>
            <person name="Kawakoshi A."/>
            <person name="Fukunaga Y."/>
            <person name="Yamazaki S."/>
            <person name="Fujita N."/>
        </authorList>
    </citation>
    <scope>NUCLEOTIDE SEQUENCE [LARGE SCALE GENOMIC DNA]</scope>
    <source>
        <strain evidence="3">NBRC 102666 / KCTC 22515 / FYK2301M01</strain>
    </source>
</reference>
<dbReference type="HOGENOM" id="CLU_1189471_0_0_0"/>
<dbReference type="eggNOG" id="ENOG50348F6">
    <property type="taxonomic scope" value="Bacteria"/>
</dbReference>
<dbReference type="OrthoDB" id="272887at2"/>
<dbReference type="AlphaFoldDB" id="I0IBJ7"/>
<protein>
    <recommendedName>
        <fullName evidence="4">PEP-CTERM protein-sorting domain-containing protein</fullName>
    </recommendedName>
</protein>
<evidence type="ECO:0000313" key="3">
    <source>
        <dbReference type="Proteomes" id="UP000007881"/>
    </source>
</evidence>
<accession>I0IBJ7</accession>
<dbReference type="RefSeq" id="WP_014435855.1">
    <property type="nucleotide sequence ID" value="NC_017080.1"/>
</dbReference>
<keyword evidence="1" id="KW-0732">Signal</keyword>
<dbReference type="EMBL" id="AP012338">
    <property type="protein sequence ID" value="BAM02635.1"/>
    <property type="molecule type" value="Genomic_DNA"/>
</dbReference>
<evidence type="ECO:0000256" key="1">
    <source>
        <dbReference type="SAM" id="SignalP"/>
    </source>
</evidence>
<proteinExistence type="predicted"/>
<dbReference type="Proteomes" id="UP000007881">
    <property type="component" value="Chromosome"/>
</dbReference>